<evidence type="ECO:0000313" key="2">
    <source>
        <dbReference type="EMBL" id="ECE6363021.1"/>
    </source>
</evidence>
<proteinExistence type="predicted"/>
<accession>A0A344QY58</accession>
<name>A0A3U9T6R2_SALER</name>
<comment type="caution">
    <text evidence="1">The sequence shown here is derived from an EMBL/GenBank/DDBJ whole genome shotgun (WGS) entry which is preliminary data.</text>
</comment>
<protein>
    <submittedName>
        <fullName evidence="1">Uncharacterized protein</fullName>
    </submittedName>
</protein>
<dbReference type="EMBL" id="AAIAJV010000056">
    <property type="protein sequence ID" value="ECC1609073.1"/>
    <property type="molecule type" value="Genomic_DNA"/>
</dbReference>
<dbReference type="EMBL" id="AAIVAV010000024">
    <property type="protein sequence ID" value="ECI4011254.1"/>
    <property type="molecule type" value="Genomic_DNA"/>
</dbReference>
<dbReference type="Proteomes" id="UP000839852">
    <property type="component" value="Unassembled WGS sequence"/>
</dbReference>
<dbReference type="AlphaFoldDB" id="A0A3U9T6R2"/>
<evidence type="ECO:0000313" key="1">
    <source>
        <dbReference type="EMBL" id="ECC1609073.1"/>
    </source>
</evidence>
<evidence type="ECO:0000313" key="3">
    <source>
        <dbReference type="EMBL" id="ECI4011254.1"/>
    </source>
</evidence>
<gene>
    <name evidence="3" type="ORF">DN310_18420</name>
    <name evidence="2" type="ORF">DPA05_26105</name>
    <name evidence="1" type="ORF">FNI14_24595</name>
</gene>
<reference evidence="1" key="1">
    <citation type="submission" date="2019-07" db="EMBL/GenBank/DDBJ databases">
        <authorList>
            <person name="Ashton P.M."/>
            <person name="Dallman T."/>
            <person name="Nair S."/>
            <person name="De Pinna E."/>
            <person name="Peters T."/>
            <person name="Grant K."/>
        </authorList>
    </citation>
    <scope>NUCLEOTIDE SEQUENCE</scope>
    <source>
        <strain evidence="3">275803</strain>
        <strain evidence="2">319688</strain>
        <strain evidence="1">646013</strain>
    </source>
</reference>
<accession>A0A3U9T6R2</accession>
<organism evidence="1">
    <name type="scientific">Salmonella enterica subsp. salamae</name>
    <dbReference type="NCBI Taxonomy" id="59202"/>
    <lineage>
        <taxon>Bacteria</taxon>
        <taxon>Pseudomonadati</taxon>
        <taxon>Pseudomonadota</taxon>
        <taxon>Gammaproteobacteria</taxon>
        <taxon>Enterobacterales</taxon>
        <taxon>Enterobacteriaceae</taxon>
        <taxon>Salmonella</taxon>
    </lineage>
</organism>
<dbReference type="Proteomes" id="UP000839598">
    <property type="component" value="Unassembled WGS sequence"/>
</dbReference>
<dbReference type="EMBL" id="AAIIOQ010000075">
    <property type="protein sequence ID" value="ECE6363021.1"/>
    <property type="molecule type" value="Genomic_DNA"/>
</dbReference>
<sequence>MKGNIFSNRDEIYNELVSSFPEKPIPLLSENIRGMDDPDIVHSFFSERKWTDIASGLNLKDDSYALELGVSFLPEDVFCYHIPLYIYASLHNTKEFWVFESVFIQNYLCPEYRTYEDFFSFIFKLSDVQLSVIARFMAYEAKILGFDYASRACHDFWDLYW</sequence>